<dbReference type="Proteomes" id="UP000515804">
    <property type="component" value="Chromosome"/>
</dbReference>
<accession>A0A7G9STN9</accession>
<protein>
    <submittedName>
        <fullName evidence="1">Glycosyltransferase</fullName>
    </submittedName>
</protein>
<reference evidence="1 2" key="1">
    <citation type="submission" date="2020-08" db="EMBL/GenBank/DDBJ databases">
        <title>Genome sequence of Thermomonas carbonis KCTC 42013T.</title>
        <authorList>
            <person name="Hyun D.-W."/>
            <person name="Bae J.-W."/>
        </authorList>
    </citation>
    <scope>NUCLEOTIDE SEQUENCE [LARGE SCALE GENOMIC DNA]</scope>
    <source>
        <strain evidence="1 2">KCTC 42013</strain>
    </source>
</reference>
<proteinExistence type="predicted"/>
<organism evidence="1 2">
    <name type="scientific">Thermomonas carbonis</name>
    <dbReference type="NCBI Taxonomy" id="1463158"/>
    <lineage>
        <taxon>Bacteria</taxon>
        <taxon>Pseudomonadati</taxon>
        <taxon>Pseudomonadota</taxon>
        <taxon>Gammaproteobacteria</taxon>
        <taxon>Lysobacterales</taxon>
        <taxon>Lysobacteraceae</taxon>
        <taxon>Thermomonas</taxon>
    </lineage>
</organism>
<dbReference type="RefSeq" id="WP_187553729.1">
    <property type="nucleotide sequence ID" value="NZ_BMZL01000002.1"/>
</dbReference>
<sequence length="263" mass="27849">MTAPMLQVLVPVRGDARFLASALESLCTQAFTDWQATLCPLDEAAHVVAVSSIAADPRLRIAATVGMTEAGALAHAASASNAGFVSVLDGNDALEPGAFAALLDALAADPAAGMAYSRHVLVDANNRVLGPGPLCELPYSADALLLDFMTGPLRIMRMQACRDAGGFASAHADASDYDLCLRLSETAGIVHVPQALYRRRIHPQAPEIARWAEGIEARYGAFVDAVKRRGLDATYDVALHIDSWHILQPLQPPRPFGGVGNWG</sequence>
<dbReference type="SUPFAM" id="SSF53448">
    <property type="entry name" value="Nucleotide-diphospho-sugar transferases"/>
    <property type="match status" value="1"/>
</dbReference>
<name>A0A7G9STN9_9GAMM</name>
<dbReference type="Gene3D" id="3.90.550.10">
    <property type="entry name" value="Spore Coat Polysaccharide Biosynthesis Protein SpsA, Chain A"/>
    <property type="match status" value="1"/>
</dbReference>
<dbReference type="InterPro" id="IPR029044">
    <property type="entry name" value="Nucleotide-diphossugar_trans"/>
</dbReference>
<keyword evidence="1" id="KW-0808">Transferase</keyword>
<evidence type="ECO:0000313" key="2">
    <source>
        <dbReference type="Proteomes" id="UP000515804"/>
    </source>
</evidence>
<evidence type="ECO:0000313" key="1">
    <source>
        <dbReference type="EMBL" id="QNN71214.1"/>
    </source>
</evidence>
<dbReference type="EMBL" id="CP060719">
    <property type="protein sequence ID" value="QNN71214.1"/>
    <property type="molecule type" value="Genomic_DNA"/>
</dbReference>
<keyword evidence="2" id="KW-1185">Reference proteome</keyword>
<dbReference type="AlphaFoldDB" id="A0A7G9STN9"/>
<dbReference type="GO" id="GO:0016740">
    <property type="term" value="F:transferase activity"/>
    <property type="evidence" value="ECO:0007669"/>
    <property type="project" value="UniProtKB-KW"/>
</dbReference>
<gene>
    <name evidence="1" type="ORF">H9L16_06565</name>
</gene>
<dbReference type="KEGG" id="tcn:H9L16_06565"/>